<name>A0A4Y2X4Y9_ARAVE</name>
<reference evidence="1 2" key="1">
    <citation type="journal article" date="2019" name="Sci. Rep.">
        <title>Orb-weaving spider Araneus ventricosus genome elucidates the spidroin gene catalogue.</title>
        <authorList>
            <person name="Kono N."/>
            <person name="Nakamura H."/>
            <person name="Ohtoshi R."/>
            <person name="Moran D.A.P."/>
            <person name="Shinohara A."/>
            <person name="Yoshida Y."/>
            <person name="Fujiwara M."/>
            <person name="Mori M."/>
            <person name="Tomita M."/>
            <person name="Arakawa K."/>
        </authorList>
    </citation>
    <scope>NUCLEOTIDE SEQUENCE [LARGE SCALE GENOMIC DNA]</scope>
</reference>
<organism evidence="1 2">
    <name type="scientific">Araneus ventricosus</name>
    <name type="common">Orbweaver spider</name>
    <name type="synonym">Epeira ventricosa</name>
    <dbReference type="NCBI Taxonomy" id="182803"/>
    <lineage>
        <taxon>Eukaryota</taxon>
        <taxon>Metazoa</taxon>
        <taxon>Ecdysozoa</taxon>
        <taxon>Arthropoda</taxon>
        <taxon>Chelicerata</taxon>
        <taxon>Arachnida</taxon>
        <taxon>Araneae</taxon>
        <taxon>Araneomorphae</taxon>
        <taxon>Entelegynae</taxon>
        <taxon>Araneoidea</taxon>
        <taxon>Araneidae</taxon>
        <taxon>Araneus</taxon>
    </lineage>
</organism>
<keyword evidence="2" id="KW-1185">Reference proteome</keyword>
<protein>
    <submittedName>
        <fullName evidence="1">Uncharacterized protein</fullName>
    </submittedName>
</protein>
<evidence type="ECO:0000313" key="2">
    <source>
        <dbReference type="Proteomes" id="UP000499080"/>
    </source>
</evidence>
<dbReference type="EMBL" id="BGPR01069415">
    <property type="protein sequence ID" value="GBO43062.1"/>
    <property type="molecule type" value="Genomic_DNA"/>
</dbReference>
<gene>
    <name evidence="1" type="ORF">AVEN_255492_1</name>
</gene>
<sequence>MCGAEGWISGNRISNPLLFSVIQPIPLSWTLTIRLYHENEVVAIHSIPLFSPSAWVDHSRRFRASRTTGHSDPLGYCVYSRFQNGTPNIRQKVPLSHESTFCERVSLPVSTVAFQFYDPLQMDHER</sequence>
<accession>A0A4Y2X4Y9</accession>
<comment type="caution">
    <text evidence="1">The sequence shown here is derived from an EMBL/GenBank/DDBJ whole genome shotgun (WGS) entry which is preliminary data.</text>
</comment>
<dbReference type="Proteomes" id="UP000499080">
    <property type="component" value="Unassembled WGS sequence"/>
</dbReference>
<evidence type="ECO:0000313" key="1">
    <source>
        <dbReference type="EMBL" id="GBO43062.1"/>
    </source>
</evidence>
<dbReference type="AlphaFoldDB" id="A0A4Y2X4Y9"/>
<proteinExistence type="predicted"/>